<evidence type="ECO:0000256" key="2">
    <source>
        <dbReference type="ARBA" id="ARBA00022692"/>
    </source>
</evidence>
<evidence type="ECO:0000256" key="5">
    <source>
        <dbReference type="ARBA" id="ARBA00023180"/>
    </source>
</evidence>
<dbReference type="InterPro" id="IPR002126">
    <property type="entry name" value="Cadherin-like_dom"/>
</dbReference>
<dbReference type="GO" id="GO:0005509">
    <property type="term" value="F:calcium ion binding"/>
    <property type="evidence" value="ECO:0007669"/>
    <property type="project" value="UniProtKB-UniRule"/>
</dbReference>
<organism evidence="8 9">
    <name type="scientific">Geococcyx californianus</name>
    <name type="common">Greater roadrunner</name>
    <name type="synonym">Saurothera californiana</name>
    <dbReference type="NCBI Taxonomy" id="8947"/>
    <lineage>
        <taxon>Eukaryota</taxon>
        <taxon>Metazoa</taxon>
        <taxon>Chordata</taxon>
        <taxon>Craniata</taxon>
        <taxon>Vertebrata</taxon>
        <taxon>Euteleostomi</taxon>
        <taxon>Archelosauria</taxon>
        <taxon>Archosauria</taxon>
        <taxon>Dinosauria</taxon>
        <taxon>Saurischia</taxon>
        <taxon>Theropoda</taxon>
        <taxon>Coelurosauria</taxon>
        <taxon>Aves</taxon>
        <taxon>Neognathae</taxon>
        <taxon>Neoaves</taxon>
        <taxon>Otidimorphae</taxon>
        <taxon>Cuculiformes</taxon>
        <taxon>Neomorphidae</taxon>
        <taxon>Geococcyx</taxon>
    </lineage>
</organism>
<evidence type="ECO:0000256" key="3">
    <source>
        <dbReference type="ARBA" id="ARBA00022989"/>
    </source>
</evidence>
<dbReference type="InterPro" id="IPR050174">
    <property type="entry name" value="Protocadherin/Cadherin-CA"/>
</dbReference>
<gene>
    <name evidence="8" type="primary">Pcdha11</name>
    <name evidence="8" type="ORF">GEOCAL_R14468</name>
</gene>
<feature type="domain" description="Cadherin" evidence="7">
    <location>
        <begin position="1"/>
        <end position="69"/>
    </location>
</feature>
<reference evidence="8 9" key="1">
    <citation type="submission" date="2019-09" db="EMBL/GenBank/DDBJ databases">
        <title>Bird 10,000 Genomes (B10K) Project - Family phase.</title>
        <authorList>
            <person name="Zhang G."/>
        </authorList>
    </citation>
    <scope>NUCLEOTIDE SEQUENCE [LARGE SCALE GENOMIC DNA]</scope>
    <source>
        <strain evidence="8">B10K-CU-031-07</strain>
        <tissue evidence="8">Muscle</tissue>
    </source>
</reference>
<evidence type="ECO:0000313" key="8">
    <source>
        <dbReference type="EMBL" id="NWH60234.1"/>
    </source>
</evidence>
<evidence type="ECO:0000313" key="9">
    <source>
        <dbReference type="Proteomes" id="UP000531151"/>
    </source>
</evidence>
<keyword evidence="4" id="KW-0472">Membrane</keyword>
<dbReference type="EMBL" id="VWPV01012747">
    <property type="protein sequence ID" value="NWH60234.1"/>
    <property type="molecule type" value="Genomic_DNA"/>
</dbReference>
<keyword evidence="9" id="KW-1185">Reference proteome</keyword>
<dbReference type="Pfam" id="PF00028">
    <property type="entry name" value="Cadherin"/>
    <property type="match status" value="1"/>
</dbReference>
<feature type="non-terminal residue" evidence="8">
    <location>
        <position position="1"/>
    </location>
</feature>
<dbReference type="PROSITE" id="PS50268">
    <property type="entry name" value="CADHERIN_2"/>
    <property type="match status" value="1"/>
</dbReference>
<keyword evidence="3" id="KW-1133">Transmembrane helix</keyword>
<comment type="subcellular location">
    <subcellularLocation>
        <location evidence="1">Membrane</location>
        <topology evidence="1">Single-pass membrane protein</topology>
    </subcellularLocation>
</comment>
<feature type="non-terminal residue" evidence="8">
    <location>
        <position position="69"/>
    </location>
</feature>
<sequence length="69" mass="7609">VIYEIDTFVPSSGSDVFSIESKSGEIRLKGPLDYEIVTFYDLQIKAKDMGTPPLSGHCSVELEVLDVND</sequence>
<dbReference type="InterPro" id="IPR015919">
    <property type="entry name" value="Cadherin-like_sf"/>
</dbReference>
<keyword evidence="2" id="KW-0812">Transmembrane</keyword>
<dbReference type="GO" id="GO:0007156">
    <property type="term" value="P:homophilic cell adhesion via plasma membrane adhesion molecules"/>
    <property type="evidence" value="ECO:0007669"/>
    <property type="project" value="InterPro"/>
</dbReference>
<keyword evidence="6" id="KW-0106">Calcium</keyword>
<dbReference type="PRINTS" id="PR00205">
    <property type="entry name" value="CADHERIN"/>
</dbReference>
<dbReference type="PANTHER" id="PTHR24028">
    <property type="entry name" value="CADHERIN-87A"/>
    <property type="match status" value="1"/>
</dbReference>
<dbReference type="CDD" id="cd11304">
    <property type="entry name" value="Cadherin_repeat"/>
    <property type="match status" value="1"/>
</dbReference>
<dbReference type="Proteomes" id="UP000531151">
    <property type="component" value="Unassembled WGS sequence"/>
</dbReference>
<keyword evidence="5" id="KW-0325">Glycoprotein</keyword>
<evidence type="ECO:0000256" key="1">
    <source>
        <dbReference type="ARBA" id="ARBA00004167"/>
    </source>
</evidence>
<dbReference type="Gene3D" id="2.60.40.60">
    <property type="entry name" value="Cadherins"/>
    <property type="match status" value="1"/>
</dbReference>
<name>A0A7K4J4H6_GEOCA</name>
<dbReference type="SUPFAM" id="SSF49313">
    <property type="entry name" value="Cadherin-like"/>
    <property type="match status" value="1"/>
</dbReference>
<evidence type="ECO:0000256" key="4">
    <source>
        <dbReference type="ARBA" id="ARBA00023136"/>
    </source>
</evidence>
<protein>
    <submittedName>
        <fullName evidence="8">PCDAB protein</fullName>
    </submittedName>
</protein>
<proteinExistence type="predicted"/>
<dbReference type="AlphaFoldDB" id="A0A7K4J4H6"/>
<comment type="caution">
    <text evidence="8">The sequence shown here is derived from an EMBL/GenBank/DDBJ whole genome shotgun (WGS) entry which is preliminary data.</text>
</comment>
<dbReference type="PANTHER" id="PTHR24028:SF133">
    <property type="entry name" value="PROTOCADHERIN ALPHA-4"/>
    <property type="match status" value="1"/>
</dbReference>
<accession>A0A7K4J4H6</accession>
<evidence type="ECO:0000259" key="7">
    <source>
        <dbReference type="PROSITE" id="PS50268"/>
    </source>
</evidence>
<dbReference type="SMART" id="SM00112">
    <property type="entry name" value="CA"/>
    <property type="match status" value="1"/>
</dbReference>
<dbReference type="GO" id="GO:0005886">
    <property type="term" value="C:plasma membrane"/>
    <property type="evidence" value="ECO:0007669"/>
    <property type="project" value="TreeGrafter"/>
</dbReference>
<dbReference type="OrthoDB" id="9990384at2759"/>
<evidence type="ECO:0000256" key="6">
    <source>
        <dbReference type="PROSITE-ProRule" id="PRU00043"/>
    </source>
</evidence>